<sequence>MDSREKKQRKQKAALPTQLNARSIGCSQATRARVNICQDQSHGDSALSKGKSNTEGQEGGKQLRGRGFSWLNGVQGLVTPLDVVRQRFSPELSKGETEQKLSFRQCRTVFCLQTEDEPLRKIFPVLCEVVVNLKKDSVPRFHLHTVHDPSSATSSLKLPLKVEFSLPKCLLLLRHPNPPHGVEQIKFE</sequence>
<dbReference type="AlphaFoldDB" id="A0A0C9WSU6"/>
<proteinExistence type="predicted"/>
<evidence type="ECO:0000313" key="2">
    <source>
        <dbReference type="EMBL" id="KIJ91208.1"/>
    </source>
</evidence>
<accession>A0A0C9WSU6</accession>
<organism evidence="2 3">
    <name type="scientific">Laccaria amethystina LaAM-08-1</name>
    <dbReference type="NCBI Taxonomy" id="1095629"/>
    <lineage>
        <taxon>Eukaryota</taxon>
        <taxon>Fungi</taxon>
        <taxon>Dikarya</taxon>
        <taxon>Basidiomycota</taxon>
        <taxon>Agaricomycotina</taxon>
        <taxon>Agaricomycetes</taxon>
        <taxon>Agaricomycetidae</taxon>
        <taxon>Agaricales</taxon>
        <taxon>Agaricineae</taxon>
        <taxon>Hydnangiaceae</taxon>
        <taxon>Laccaria</taxon>
    </lineage>
</organism>
<dbReference type="Proteomes" id="UP000054477">
    <property type="component" value="Unassembled WGS sequence"/>
</dbReference>
<dbReference type="HOGENOM" id="CLU_1441270_0_0_1"/>
<feature type="compositionally biased region" description="Basic residues" evidence="1">
    <location>
        <begin position="1"/>
        <end position="12"/>
    </location>
</feature>
<name>A0A0C9WSU6_9AGAR</name>
<gene>
    <name evidence="2" type="ORF">K443DRAFT_126301</name>
</gene>
<reference evidence="3" key="2">
    <citation type="submission" date="2015-01" db="EMBL/GenBank/DDBJ databases">
        <title>Evolutionary Origins and Diversification of the Mycorrhizal Mutualists.</title>
        <authorList>
            <consortium name="DOE Joint Genome Institute"/>
            <consortium name="Mycorrhizal Genomics Consortium"/>
            <person name="Kohler A."/>
            <person name="Kuo A."/>
            <person name="Nagy L.G."/>
            <person name="Floudas D."/>
            <person name="Copeland A."/>
            <person name="Barry K.W."/>
            <person name="Cichocki N."/>
            <person name="Veneault-Fourrey C."/>
            <person name="LaButti K."/>
            <person name="Lindquist E.A."/>
            <person name="Lipzen A."/>
            <person name="Lundell T."/>
            <person name="Morin E."/>
            <person name="Murat C."/>
            <person name="Riley R."/>
            <person name="Ohm R."/>
            <person name="Sun H."/>
            <person name="Tunlid A."/>
            <person name="Henrissat B."/>
            <person name="Grigoriev I.V."/>
            <person name="Hibbett D.S."/>
            <person name="Martin F."/>
        </authorList>
    </citation>
    <scope>NUCLEOTIDE SEQUENCE [LARGE SCALE GENOMIC DNA]</scope>
    <source>
        <strain evidence="3">LaAM-08-1</strain>
    </source>
</reference>
<feature type="region of interest" description="Disordered" evidence="1">
    <location>
        <begin position="40"/>
        <end position="62"/>
    </location>
</feature>
<feature type="region of interest" description="Disordered" evidence="1">
    <location>
        <begin position="1"/>
        <end position="20"/>
    </location>
</feature>
<evidence type="ECO:0000313" key="3">
    <source>
        <dbReference type="Proteomes" id="UP000054477"/>
    </source>
</evidence>
<keyword evidence="3" id="KW-1185">Reference proteome</keyword>
<evidence type="ECO:0000256" key="1">
    <source>
        <dbReference type="SAM" id="MobiDB-lite"/>
    </source>
</evidence>
<dbReference type="EMBL" id="KN839040">
    <property type="protein sequence ID" value="KIJ91208.1"/>
    <property type="molecule type" value="Genomic_DNA"/>
</dbReference>
<protein>
    <submittedName>
        <fullName evidence="2">Uncharacterized protein</fullName>
    </submittedName>
</protein>
<reference evidence="2 3" key="1">
    <citation type="submission" date="2014-04" db="EMBL/GenBank/DDBJ databases">
        <authorList>
            <consortium name="DOE Joint Genome Institute"/>
            <person name="Kuo A."/>
            <person name="Kohler A."/>
            <person name="Nagy L.G."/>
            <person name="Floudas D."/>
            <person name="Copeland A."/>
            <person name="Barry K.W."/>
            <person name="Cichocki N."/>
            <person name="Veneault-Fourrey C."/>
            <person name="LaButti K."/>
            <person name="Lindquist E.A."/>
            <person name="Lipzen A."/>
            <person name="Lundell T."/>
            <person name="Morin E."/>
            <person name="Murat C."/>
            <person name="Sun H."/>
            <person name="Tunlid A."/>
            <person name="Henrissat B."/>
            <person name="Grigoriev I.V."/>
            <person name="Hibbett D.S."/>
            <person name="Martin F."/>
            <person name="Nordberg H.P."/>
            <person name="Cantor M.N."/>
            <person name="Hua S.X."/>
        </authorList>
    </citation>
    <scope>NUCLEOTIDE SEQUENCE [LARGE SCALE GENOMIC DNA]</scope>
    <source>
        <strain evidence="2 3">LaAM-08-1</strain>
    </source>
</reference>